<dbReference type="AlphaFoldDB" id="A0A812GZP5"/>
<dbReference type="Pfam" id="PF00078">
    <property type="entry name" value="RVT_1"/>
    <property type="match status" value="1"/>
</dbReference>
<dbReference type="OrthoDB" id="420059at2759"/>
<dbReference type="SUPFAM" id="SSF56672">
    <property type="entry name" value="DNA/RNA polymerases"/>
    <property type="match status" value="1"/>
</dbReference>
<name>A0A812GZP5_9DINO</name>
<evidence type="ECO:0000313" key="3">
    <source>
        <dbReference type="Proteomes" id="UP000604046"/>
    </source>
</evidence>
<dbReference type="PANTHER" id="PTHR47027">
    <property type="entry name" value="REVERSE TRANSCRIPTASE DOMAIN-CONTAINING PROTEIN"/>
    <property type="match status" value="1"/>
</dbReference>
<dbReference type="InterPro" id="IPR043128">
    <property type="entry name" value="Rev_trsase/Diguanyl_cyclase"/>
</dbReference>
<accession>A0A812GZP5</accession>
<dbReference type="PROSITE" id="PS50878">
    <property type="entry name" value="RT_POL"/>
    <property type="match status" value="1"/>
</dbReference>
<dbReference type="EMBL" id="CAJNDS010000055">
    <property type="protein sequence ID" value="CAE6936545.1"/>
    <property type="molecule type" value="Genomic_DNA"/>
</dbReference>
<dbReference type="Gene3D" id="3.30.70.270">
    <property type="match status" value="1"/>
</dbReference>
<dbReference type="CDD" id="cd01650">
    <property type="entry name" value="RT_nLTR_like"/>
    <property type="match status" value="1"/>
</dbReference>
<keyword evidence="3" id="KW-1185">Reference proteome</keyword>
<gene>
    <name evidence="2" type="primary">Pol</name>
    <name evidence="2" type="ORF">SNAT2548_LOCUS1052</name>
</gene>
<reference evidence="2" key="1">
    <citation type="submission" date="2021-02" db="EMBL/GenBank/DDBJ databases">
        <authorList>
            <person name="Dougan E. K."/>
            <person name="Rhodes N."/>
            <person name="Thang M."/>
            <person name="Chan C."/>
        </authorList>
    </citation>
    <scope>NUCLEOTIDE SEQUENCE</scope>
</reference>
<proteinExistence type="predicted"/>
<dbReference type="InterPro" id="IPR043502">
    <property type="entry name" value="DNA/RNA_pol_sf"/>
</dbReference>
<dbReference type="PANTHER" id="PTHR47027:SF20">
    <property type="entry name" value="REVERSE TRANSCRIPTASE-LIKE PROTEIN WITH RNA-DIRECTED DNA POLYMERASE DOMAIN"/>
    <property type="match status" value="1"/>
</dbReference>
<evidence type="ECO:0000259" key="1">
    <source>
        <dbReference type="PROSITE" id="PS50878"/>
    </source>
</evidence>
<feature type="domain" description="Reverse transcriptase" evidence="1">
    <location>
        <begin position="86"/>
        <end position="362"/>
    </location>
</feature>
<evidence type="ECO:0000313" key="2">
    <source>
        <dbReference type="EMBL" id="CAE6936545.1"/>
    </source>
</evidence>
<sequence>MTPQQFSTMPPVDDFAEMLSDIFSGTNFEATKPSVLEELPFTMRELDSAIHSLKSNKASDECGLAAELLHHTPPAFREVLLNLYNHVLATGEVPSSWKKTFFKMLAKSTKAKLVTDYRPIVTLRLLYKTFSYMVLCRIEPLLEVGQPEEQHGFRQNRRLEEHLLTTNIVIDTSRAYGVPIWVLSLDLSKAFDRVDWQALWQALRDHGISQHMIWIIQRLYSEQVGQVKTQNESSKEFPIRAGVRQGCVLSPRLFCAVLEWAMRDWKQTGQNFGIQLQTNAQALTDLRFADDILLFALSLQQILVMVRSLILCLRQVGLVLNASKTKLMTTQAQPPNRVWLHEETYIDIVRDGSTHKWLGCQLSMSGDQTSDVEFHLHAAARAFWANKWILCDKHVPLALRVKFFEAVVTPVACFGAGHRKVPQHHLRKLDSEWRRLLRIMVGPPSGLDWSLPWHEVLHEWNQHVQQMTQTLNLQSWSYKCIHGYWNFAHHVAKLPANRWVKRAMSWSPNGVRVPGRPRDCWYTQLEAFARFNGNTCWTEYVTNFFDIARGAFIDFVQH</sequence>
<dbReference type="InterPro" id="IPR000477">
    <property type="entry name" value="RT_dom"/>
</dbReference>
<organism evidence="2 3">
    <name type="scientific">Symbiodinium natans</name>
    <dbReference type="NCBI Taxonomy" id="878477"/>
    <lineage>
        <taxon>Eukaryota</taxon>
        <taxon>Sar</taxon>
        <taxon>Alveolata</taxon>
        <taxon>Dinophyceae</taxon>
        <taxon>Suessiales</taxon>
        <taxon>Symbiodiniaceae</taxon>
        <taxon>Symbiodinium</taxon>
    </lineage>
</organism>
<protein>
    <submittedName>
        <fullName evidence="2">Pol protein</fullName>
    </submittedName>
</protein>
<comment type="caution">
    <text evidence="2">The sequence shown here is derived from an EMBL/GenBank/DDBJ whole genome shotgun (WGS) entry which is preliminary data.</text>
</comment>
<dbReference type="Proteomes" id="UP000604046">
    <property type="component" value="Unassembled WGS sequence"/>
</dbReference>